<feature type="region of interest" description="Disordered" evidence="4">
    <location>
        <begin position="271"/>
        <end position="291"/>
    </location>
</feature>
<dbReference type="SUPFAM" id="SSF52540">
    <property type="entry name" value="P-loop containing nucleoside triphosphate hydrolases"/>
    <property type="match status" value="1"/>
</dbReference>
<dbReference type="Proteomes" id="UP001301731">
    <property type="component" value="Chromosome"/>
</dbReference>
<keyword evidence="1" id="KW-0813">Transport</keyword>
<dbReference type="PANTHER" id="PTHR42939:SF1">
    <property type="entry name" value="ABC TRANSPORTER ATP-BINDING PROTEIN ALBC-RELATED"/>
    <property type="match status" value="1"/>
</dbReference>
<gene>
    <name evidence="6" type="ORF">R2D22_05625</name>
</gene>
<keyword evidence="3 6" id="KW-0067">ATP-binding</keyword>
<dbReference type="Gene3D" id="3.40.50.300">
    <property type="entry name" value="P-loop containing nucleotide triphosphate hydrolases"/>
    <property type="match status" value="1"/>
</dbReference>
<feature type="domain" description="ABC transporter" evidence="5">
    <location>
        <begin position="1"/>
        <end position="221"/>
    </location>
</feature>
<name>A0ABZ0LNN9_9ACTN</name>
<dbReference type="GO" id="GO:0005524">
    <property type="term" value="F:ATP binding"/>
    <property type="evidence" value="ECO:0007669"/>
    <property type="project" value="UniProtKB-KW"/>
</dbReference>
<evidence type="ECO:0000313" key="6">
    <source>
        <dbReference type="EMBL" id="WOX20900.1"/>
    </source>
</evidence>
<reference evidence="6 7" key="1">
    <citation type="submission" date="2023-10" db="EMBL/GenBank/DDBJ databases">
        <title>The genome sequence of Streptomyces sp. HUAS YS2.</title>
        <authorList>
            <person name="Mo P."/>
        </authorList>
    </citation>
    <scope>NUCLEOTIDE SEQUENCE [LARGE SCALE GENOMIC DNA]</scope>
    <source>
        <strain evidence="6 7">HUAS YS2</strain>
    </source>
</reference>
<dbReference type="RefSeq" id="WP_318101647.1">
    <property type="nucleotide sequence ID" value="NZ_CP137573.1"/>
</dbReference>
<proteinExistence type="predicted"/>
<evidence type="ECO:0000259" key="5">
    <source>
        <dbReference type="PROSITE" id="PS50893"/>
    </source>
</evidence>
<dbReference type="InterPro" id="IPR003439">
    <property type="entry name" value="ABC_transporter-like_ATP-bd"/>
</dbReference>
<dbReference type="InterPro" id="IPR051782">
    <property type="entry name" value="ABC_Transporter_VariousFunc"/>
</dbReference>
<organism evidence="6 7">
    <name type="scientific">Streptomyces solicathayae</name>
    <dbReference type="NCBI Taxonomy" id="3081768"/>
    <lineage>
        <taxon>Bacteria</taxon>
        <taxon>Bacillati</taxon>
        <taxon>Actinomycetota</taxon>
        <taxon>Actinomycetes</taxon>
        <taxon>Kitasatosporales</taxon>
        <taxon>Streptomycetaceae</taxon>
        <taxon>Streptomyces</taxon>
    </lineage>
</organism>
<dbReference type="PANTHER" id="PTHR42939">
    <property type="entry name" value="ABC TRANSPORTER ATP-BINDING PROTEIN ALBC-RELATED"/>
    <property type="match status" value="1"/>
</dbReference>
<dbReference type="Pfam" id="PF00005">
    <property type="entry name" value="ABC_tran"/>
    <property type="match status" value="1"/>
</dbReference>
<evidence type="ECO:0000256" key="1">
    <source>
        <dbReference type="ARBA" id="ARBA00022448"/>
    </source>
</evidence>
<evidence type="ECO:0000256" key="4">
    <source>
        <dbReference type="SAM" id="MobiDB-lite"/>
    </source>
</evidence>
<evidence type="ECO:0000313" key="7">
    <source>
        <dbReference type="Proteomes" id="UP001301731"/>
    </source>
</evidence>
<protein>
    <submittedName>
        <fullName evidence="6">ATP-binding cassette domain-containing protein</fullName>
    </submittedName>
</protein>
<dbReference type="EMBL" id="CP137573">
    <property type="protein sequence ID" value="WOX20900.1"/>
    <property type="molecule type" value="Genomic_DNA"/>
</dbReference>
<dbReference type="InterPro" id="IPR003593">
    <property type="entry name" value="AAA+_ATPase"/>
</dbReference>
<accession>A0ABZ0LNN9</accession>
<dbReference type="PROSITE" id="PS50893">
    <property type="entry name" value="ABC_TRANSPORTER_2"/>
    <property type="match status" value="1"/>
</dbReference>
<evidence type="ECO:0000256" key="3">
    <source>
        <dbReference type="ARBA" id="ARBA00022840"/>
    </source>
</evidence>
<dbReference type="PROSITE" id="PS00211">
    <property type="entry name" value="ABC_TRANSPORTER_1"/>
    <property type="match status" value="1"/>
</dbReference>
<sequence>MRLEAVSKRYGRGGWVLREVHAEVPPGATVAFTGGNGSGKSTLLRILAGVSRPTGGAVTGRPPVVGYVPDRFAPEGRLSARSYLTHMGRVRGLGTGAADARARRLLDRLALVGGADAQLRTLSKGNAQKVALAQALLVPPGLLVLDEPWSGLDTSAHGVLAEIMAEVAEAGGAVAFTDHREAVTRAHASVAYAVEGGRVRPAEPPAPRAPVAEAVFAHPDDGRVPEPVDWAALPGVRAASGDAAGTRVRVERPHADALLRTALDHGWSVAALSRDPAPPAGTPTPKTGGRA</sequence>
<keyword evidence="7" id="KW-1185">Reference proteome</keyword>
<evidence type="ECO:0000256" key="2">
    <source>
        <dbReference type="ARBA" id="ARBA00022741"/>
    </source>
</evidence>
<keyword evidence="2" id="KW-0547">Nucleotide-binding</keyword>
<dbReference type="InterPro" id="IPR017871">
    <property type="entry name" value="ABC_transporter-like_CS"/>
</dbReference>
<dbReference type="InterPro" id="IPR027417">
    <property type="entry name" value="P-loop_NTPase"/>
</dbReference>
<dbReference type="SMART" id="SM00382">
    <property type="entry name" value="AAA"/>
    <property type="match status" value="1"/>
</dbReference>